<gene>
    <name evidence="2" type="ORF">PHSY_003605</name>
</gene>
<feature type="compositionally biased region" description="Low complexity" evidence="1">
    <location>
        <begin position="190"/>
        <end position="226"/>
    </location>
</feature>
<keyword evidence="3" id="KW-1185">Reference proteome</keyword>
<sequence length="344" mass="38319">MPIGTQVELRPESKLRRTASSSIKSSMVERLSSRSSTTPFLSDRPTVAAASEQARNSPDFDEELPDNRPRDLSAGTKPSAVPYNTKDEAKRALCGWAEQNGFKLGEARGTANFAYLKCTQDWNFLPRPLCKYQIGLKMDADGRWKVRVSSDVHNHSIAINNPSDRDLGQPGPSTARSNNSPVSGLHREQQSQPQVEVQHQLNQPQQQQREQALSQQQTHGHLQRQQASLLRVQQQPSAQGQQSSSRSKRPRFDSDHVQPVQIFGHTFTAVARSELQASASSIAANDRLQPRQQVNHVVTSRSFPGIDIDRLQETASGLGLRELVELSALIKYADKLIERHLRGL</sequence>
<dbReference type="RefSeq" id="XP_012189613.1">
    <property type="nucleotide sequence ID" value="XM_012334223.1"/>
</dbReference>
<proteinExistence type="predicted"/>
<dbReference type="OrthoDB" id="10590925at2759"/>
<organism evidence="2 3">
    <name type="scientific">Pseudozyma hubeiensis (strain SY62)</name>
    <name type="common">Yeast</name>
    <dbReference type="NCBI Taxonomy" id="1305764"/>
    <lineage>
        <taxon>Eukaryota</taxon>
        <taxon>Fungi</taxon>
        <taxon>Dikarya</taxon>
        <taxon>Basidiomycota</taxon>
        <taxon>Ustilaginomycotina</taxon>
        <taxon>Ustilaginomycetes</taxon>
        <taxon>Ustilaginales</taxon>
        <taxon>Ustilaginaceae</taxon>
        <taxon>Pseudozyma</taxon>
    </lineage>
</organism>
<feature type="region of interest" description="Disordered" evidence="1">
    <location>
        <begin position="155"/>
        <end position="253"/>
    </location>
</feature>
<feature type="compositionally biased region" description="Polar residues" evidence="1">
    <location>
        <begin position="171"/>
        <end position="182"/>
    </location>
</feature>
<dbReference type="EMBL" id="DF238800">
    <property type="protein sequence ID" value="GAC96026.1"/>
    <property type="molecule type" value="Genomic_DNA"/>
</dbReference>
<dbReference type="AlphaFoldDB" id="R9P3T8"/>
<evidence type="ECO:0000256" key="1">
    <source>
        <dbReference type="SAM" id="MobiDB-lite"/>
    </source>
</evidence>
<reference evidence="3" key="1">
    <citation type="journal article" date="2013" name="Genome Announc.">
        <title>Draft genome sequence of the basidiomycetous yeast-like fungus Pseudozyma hubeiensis SY62, which produces an abundant amount of the biosurfactant mannosylerythritol lipids.</title>
        <authorList>
            <person name="Konishi M."/>
            <person name="Hatada Y."/>
            <person name="Horiuchi J."/>
        </authorList>
    </citation>
    <scope>NUCLEOTIDE SEQUENCE [LARGE SCALE GENOMIC DNA]</scope>
    <source>
        <strain evidence="3">SY62</strain>
    </source>
</reference>
<dbReference type="HOGENOM" id="CLU_806817_0_0_1"/>
<name>R9P3T8_PSEHS</name>
<accession>R9P3T8</accession>
<dbReference type="Proteomes" id="UP000014071">
    <property type="component" value="Unassembled WGS sequence"/>
</dbReference>
<feature type="compositionally biased region" description="Low complexity" evidence="1">
    <location>
        <begin position="233"/>
        <end position="245"/>
    </location>
</feature>
<dbReference type="GeneID" id="24108892"/>
<evidence type="ECO:0000313" key="3">
    <source>
        <dbReference type="Proteomes" id="UP000014071"/>
    </source>
</evidence>
<protein>
    <submittedName>
        <fullName evidence="2">Uncharacterized protein</fullName>
    </submittedName>
</protein>
<evidence type="ECO:0000313" key="2">
    <source>
        <dbReference type="EMBL" id="GAC96026.1"/>
    </source>
</evidence>
<feature type="region of interest" description="Disordered" evidence="1">
    <location>
        <begin position="1"/>
        <end position="84"/>
    </location>
</feature>
<feature type="compositionally biased region" description="Low complexity" evidence="1">
    <location>
        <begin position="25"/>
        <end position="36"/>
    </location>
</feature>